<evidence type="ECO:0000313" key="2">
    <source>
        <dbReference type="Proteomes" id="UP000492821"/>
    </source>
</evidence>
<reference evidence="3" key="2">
    <citation type="submission" date="2020-10" db="UniProtKB">
        <authorList>
            <consortium name="WormBaseParasite"/>
        </authorList>
    </citation>
    <scope>IDENTIFICATION</scope>
</reference>
<organism evidence="2 3">
    <name type="scientific">Panagrellus redivivus</name>
    <name type="common">Microworm</name>
    <dbReference type="NCBI Taxonomy" id="6233"/>
    <lineage>
        <taxon>Eukaryota</taxon>
        <taxon>Metazoa</taxon>
        <taxon>Ecdysozoa</taxon>
        <taxon>Nematoda</taxon>
        <taxon>Chromadorea</taxon>
        <taxon>Rhabditida</taxon>
        <taxon>Tylenchina</taxon>
        <taxon>Panagrolaimomorpha</taxon>
        <taxon>Panagrolaimoidea</taxon>
        <taxon>Panagrolaimidae</taxon>
        <taxon>Panagrellus</taxon>
    </lineage>
</organism>
<keyword evidence="1" id="KW-1133">Transmembrane helix</keyword>
<accession>A0A7E4W8P4</accession>
<evidence type="ECO:0000313" key="3">
    <source>
        <dbReference type="WBParaSite" id="Pan_g8395.t1"/>
    </source>
</evidence>
<dbReference type="PANTHER" id="PTHR47411">
    <property type="entry name" value="B3GNT1, BETA-1,3-N-ACETYLGUCOSAMINYLTRANSFERASE 1, HOMOLOG"/>
    <property type="match status" value="1"/>
</dbReference>
<name>A0A7E4W8P4_PANRE</name>
<dbReference type="AlphaFoldDB" id="A0A7E4W8P4"/>
<dbReference type="Proteomes" id="UP000492821">
    <property type="component" value="Unassembled WGS sequence"/>
</dbReference>
<protein>
    <submittedName>
        <fullName evidence="3">Glycosyltransferase family 92 protein</fullName>
    </submittedName>
</protein>
<sequence length="434" mass="50617">MYFSKRQKNLHAWALKLLLLFITAVVILYCIVGLVNLIFPRKVKNYGLSDYVTNISLSIVHIENRQNLVHVRDDVNTADHCVYYNFLKRIKEYVAPDYEPISLALHSTINSAHHIVKHAQSWNDFISYAVFFFPPDGDLLLPLLRLHRCNMLVNDIVSIHLVWHRGFLQKECDDGSAFEKIDMLAHQDPSCETFNLTETLSTLRNVTTPVGHYPINIMRNEARRGATSKVHIIGDIETQYSYNFANNVRHSTQKLVNGNYGKAVLAYRRFEMDEMAAFPMDLKVFSELMDEKKILPYRQRFASHFVPGLKEWMATSLTREKAELTPFKYNDYHLEPQLIMRHDVPFHFEHASSNHFDQQLLCYELCRAGYTFHMITHVFNIHPGINVNSTETERSLNSIANSQSKQIIPKFMNYLNTRYSKDSSKQCPKWEDYV</sequence>
<evidence type="ECO:0000256" key="1">
    <source>
        <dbReference type="SAM" id="Phobius"/>
    </source>
</evidence>
<keyword evidence="2" id="KW-1185">Reference proteome</keyword>
<dbReference type="WBParaSite" id="Pan_g8395.t1">
    <property type="protein sequence ID" value="Pan_g8395.t1"/>
    <property type="gene ID" value="Pan_g8395"/>
</dbReference>
<keyword evidence="1" id="KW-0812">Transmembrane</keyword>
<keyword evidence="1" id="KW-0472">Membrane</keyword>
<proteinExistence type="predicted"/>
<dbReference type="PANTHER" id="PTHR47411:SF3">
    <property type="entry name" value="I-BETA-1,3-N-ACETYLGLUCOSAMINYLTRANSFERASE"/>
    <property type="match status" value="1"/>
</dbReference>
<feature type="transmembrane region" description="Helical" evidence="1">
    <location>
        <begin position="12"/>
        <end position="39"/>
    </location>
</feature>
<reference evidence="2" key="1">
    <citation type="journal article" date="2013" name="Genetics">
        <title>The draft genome and transcriptome of Panagrellus redivivus are shaped by the harsh demands of a free-living lifestyle.</title>
        <authorList>
            <person name="Srinivasan J."/>
            <person name="Dillman A.R."/>
            <person name="Macchietto M.G."/>
            <person name="Heikkinen L."/>
            <person name="Lakso M."/>
            <person name="Fracchia K.M."/>
            <person name="Antoshechkin I."/>
            <person name="Mortazavi A."/>
            <person name="Wong G."/>
            <person name="Sternberg P.W."/>
        </authorList>
    </citation>
    <scope>NUCLEOTIDE SEQUENCE [LARGE SCALE GENOMIC DNA]</scope>
    <source>
        <strain evidence="2">MT8872</strain>
    </source>
</reference>
<dbReference type="Pfam" id="PF13896">
    <property type="entry name" value="Glyco_transf_49"/>
    <property type="match status" value="1"/>
</dbReference>